<reference evidence="1 2" key="1">
    <citation type="journal article" date="2019" name="Int. J. Syst. Evol. Microbiol.">
        <title>The Global Catalogue of Microorganisms (GCM) 10K type strain sequencing project: providing services to taxonomists for standard genome sequencing and annotation.</title>
        <authorList>
            <consortium name="The Broad Institute Genomics Platform"/>
            <consortium name="The Broad Institute Genome Sequencing Center for Infectious Disease"/>
            <person name="Wu L."/>
            <person name="Ma J."/>
        </authorList>
    </citation>
    <scope>NUCLEOTIDE SEQUENCE [LARGE SCALE GENOMIC DNA]</scope>
    <source>
        <strain evidence="1 2">JCM 16021</strain>
    </source>
</reference>
<dbReference type="Proteomes" id="UP001500575">
    <property type="component" value="Unassembled WGS sequence"/>
</dbReference>
<proteinExistence type="predicted"/>
<comment type="caution">
    <text evidence="1">The sequence shown here is derived from an EMBL/GenBank/DDBJ whole genome shotgun (WGS) entry which is preliminary data.</text>
</comment>
<sequence>MVSAYWQQVQDEDLRVPTDRRLDDLTAELTTMLGSTDPDLRDEIAYPVLATWIERGVYDDLLAGLGDGMAAGLLIGLGEHDTDTVFRRSFSALVLAESIERDNKAALVPPLKVLEWGDRITAWFVRERDVRGFVPGKGWAHAVAHGADAIGCLARSPHFWMHELTVLLDVIADRLLLPSSTVYTAGEPDRLAAATMAVLRRNLVPFGVVEPWVARLSATAASDDLPSTSADPFLRRGNPEAFLRALHLQLLLSPEPPEIRSDLLLVLGDALRAANPAYLGRAQS</sequence>
<dbReference type="InterPro" id="IPR021247">
    <property type="entry name" value="DUF2785"/>
</dbReference>
<dbReference type="EMBL" id="BAAAQQ010000011">
    <property type="protein sequence ID" value="GAA2124195.1"/>
    <property type="molecule type" value="Genomic_DNA"/>
</dbReference>
<gene>
    <name evidence="1" type="ORF">GCM10009843_20660</name>
</gene>
<evidence type="ECO:0000313" key="2">
    <source>
        <dbReference type="Proteomes" id="UP001500575"/>
    </source>
</evidence>
<name>A0ABN2YBP6_9ACTN</name>
<evidence type="ECO:0000313" key="1">
    <source>
        <dbReference type="EMBL" id="GAA2124195.1"/>
    </source>
</evidence>
<accession>A0ABN2YBP6</accession>
<dbReference type="RefSeq" id="WP_344303625.1">
    <property type="nucleotide sequence ID" value="NZ_BAAAQQ010000011.1"/>
</dbReference>
<protein>
    <submittedName>
        <fullName evidence="1">DUF2785 domain-containing protein</fullName>
    </submittedName>
</protein>
<dbReference type="Pfam" id="PF10978">
    <property type="entry name" value="DUF2785"/>
    <property type="match status" value="1"/>
</dbReference>
<keyword evidence="2" id="KW-1185">Reference proteome</keyword>
<organism evidence="1 2">
    <name type="scientific">Nocardioides bigeumensis</name>
    <dbReference type="NCBI Taxonomy" id="433657"/>
    <lineage>
        <taxon>Bacteria</taxon>
        <taxon>Bacillati</taxon>
        <taxon>Actinomycetota</taxon>
        <taxon>Actinomycetes</taxon>
        <taxon>Propionibacteriales</taxon>
        <taxon>Nocardioidaceae</taxon>
        <taxon>Nocardioides</taxon>
    </lineage>
</organism>